<gene>
    <name evidence="5" type="primary">Txnl1</name>
</gene>
<dbReference type="Gene3D" id="3.40.30.10">
    <property type="entry name" value="Glutaredoxin"/>
    <property type="match status" value="1"/>
</dbReference>
<dbReference type="InterPro" id="IPR017937">
    <property type="entry name" value="Thioredoxin_CS"/>
</dbReference>
<feature type="domain" description="PITH" evidence="4">
    <location>
        <begin position="120"/>
        <end position="289"/>
    </location>
</feature>
<evidence type="ECO:0000259" key="3">
    <source>
        <dbReference type="PROSITE" id="PS51352"/>
    </source>
</evidence>
<protein>
    <submittedName>
        <fullName evidence="5">Thioredoxin-like protein 1</fullName>
    </submittedName>
</protein>
<dbReference type="InterPro" id="IPR008979">
    <property type="entry name" value="Galactose-bd-like_sf"/>
</dbReference>
<evidence type="ECO:0000256" key="1">
    <source>
        <dbReference type="ARBA" id="ARBA00023157"/>
    </source>
</evidence>
<dbReference type="Pfam" id="PF06201">
    <property type="entry name" value="PITH"/>
    <property type="match status" value="1"/>
</dbReference>
<name>A0A6F9DW90_9ASCI</name>
<keyword evidence="1" id="KW-1015">Disulfide bond</keyword>
<dbReference type="Pfam" id="PF00085">
    <property type="entry name" value="Thioredoxin"/>
    <property type="match status" value="1"/>
</dbReference>
<accession>A0A6F9DW90</accession>
<dbReference type="AlphaFoldDB" id="A0A6F9DW90"/>
<dbReference type="CDD" id="cd02947">
    <property type="entry name" value="TRX_family"/>
    <property type="match status" value="1"/>
</dbReference>
<dbReference type="PROSITE" id="PS51532">
    <property type="entry name" value="PITH"/>
    <property type="match status" value="1"/>
</dbReference>
<dbReference type="InterPro" id="IPR037047">
    <property type="entry name" value="PITH_dom_sf"/>
</dbReference>
<evidence type="ECO:0000313" key="5">
    <source>
        <dbReference type="EMBL" id="CAB3267399.1"/>
    </source>
</evidence>
<dbReference type="InterPro" id="IPR010400">
    <property type="entry name" value="PITH_dom"/>
</dbReference>
<dbReference type="PROSITE" id="PS00194">
    <property type="entry name" value="THIOREDOXIN_1"/>
    <property type="match status" value="1"/>
</dbReference>
<dbReference type="PANTHER" id="PTHR46115">
    <property type="entry name" value="THIOREDOXIN-LIKE PROTEIN 1"/>
    <property type="match status" value="1"/>
</dbReference>
<feature type="domain" description="Thioredoxin" evidence="3">
    <location>
        <begin position="1"/>
        <end position="110"/>
    </location>
</feature>
<evidence type="ECO:0000256" key="2">
    <source>
        <dbReference type="ARBA" id="ARBA00023284"/>
    </source>
</evidence>
<reference evidence="5" key="1">
    <citation type="submission" date="2020-04" db="EMBL/GenBank/DDBJ databases">
        <authorList>
            <person name="Neveu A P."/>
        </authorList>
    </citation>
    <scope>NUCLEOTIDE SEQUENCE</scope>
    <source>
        <tissue evidence="5">Whole embryo</tissue>
    </source>
</reference>
<sequence>MGDSKVIVIESDDDFTVKRRECGERLIVIDFHALWCGPCKMIAPKFNQLSLQYPDVAFLKVDVDKCEDTARQYQVTAMPTFKFEHQGKILATFSGADGTKLESKIRELSETVTSLHNAKGDPAIAPGMMDLEQFIIEKDCLNESDDHPFKYVFEENKDLYLESDCDPELLMSYTFNQVIRLHSIKLQGPSNGHAPKTMKLFINQPTTMDFDGARDGSPLQEISLTPEDVSEGKVIKLKFVKLQTVNNLTLFIPDNQGGEETTIIERIVLYGKTVSTTNMDDFKRVSGKKGESH</sequence>
<dbReference type="SUPFAM" id="SSF49785">
    <property type="entry name" value="Galactose-binding domain-like"/>
    <property type="match status" value="1"/>
</dbReference>
<organism evidence="5">
    <name type="scientific">Phallusia mammillata</name>
    <dbReference type="NCBI Taxonomy" id="59560"/>
    <lineage>
        <taxon>Eukaryota</taxon>
        <taxon>Metazoa</taxon>
        <taxon>Chordata</taxon>
        <taxon>Tunicata</taxon>
        <taxon>Ascidiacea</taxon>
        <taxon>Phlebobranchia</taxon>
        <taxon>Ascidiidae</taxon>
        <taxon>Phallusia</taxon>
    </lineage>
</organism>
<dbReference type="GO" id="GO:0005737">
    <property type="term" value="C:cytoplasm"/>
    <property type="evidence" value="ECO:0007669"/>
    <property type="project" value="UniProtKB-ARBA"/>
</dbReference>
<keyword evidence="2" id="KW-0676">Redox-active center</keyword>
<dbReference type="Gene3D" id="2.60.120.470">
    <property type="entry name" value="PITH domain"/>
    <property type="match status" value="1"/>
</dbReference>
<dbReference type="InterPro" id="IPR036249">
    <property type="entry name" value="Thioredoxin-like_sf"/>
</dbReference>
<dbReference type="InterPro" id="IPR013766">
    <property type="entry name" value="Thioredoxin_domain"/>
</dbReference>
<evidence type="ECO:0000259" key="4">
    <source>
        <dbReference type="PROSITE" id="PS51532"/>
    </source>
</evidence>
<dbReference type="PROSITE" id="PS51352">
    <property type="entry name" value="THIOREDOXIN_2"/>
    <property type="match status" value="1"/>
</dbReference>
<dbReference type="EMBL" id="LR791537">
    <property type="protein sequence ID" value="CAB3267399.1"/>
    <property type="molecule type" value="mRNA"/>
</dbReference>
<dbReference type="SUPFAM" id="SSF52833">
    <property type="entry name" value="Thioredoxin-like"/>
    <property type="match status" value="1"/>
</dbReference>
<proteinExistence type="evidence at transcript level"/>